<dbReference type="InterPro" id="IPR055411">
    <property type="entry name" value="LRR_FXL15/At3g58940/PEG3-like"/>
</dbReference>
<dbReference type="InterPro" id="IPR050232">
    <property type="entry name" value="FBL13/AtMIF1-like"/>
</dbReference>
<dbReference type="Gene3D" id="3.80.10.10">
    <property type="entry name" value="Ribonuclease Inhibitor"/>
    <property type="match status" value="1"/>
</dbReference>
<evidence type="ECO:0000313" key="2">
    <source>
        <dbReference type="EMBL" id="KAF8703407.1"/>
    </source>
</evidence>
<dbReference type="AlphaFoldDB" id="A0A835EP57"/>
<sequence length="410" mass="45732">MSLRSFTVGFNYFYGWDVAMVESWVAHALQQSSAQDGFHLDLRLHAHHKQCQQGAEKDDPYAGFHDRDQSQRKWGFRFPSSLFSCAALRSLRLGHCLLNPPGDTALPSLETLHLTGAHDSDEAIHLLIARCPRLDDVTLESCSELTRVSVPGGMRLRRFSLRCCHKVASVALDTSRLRALDYRGAVPSGSLFTFHGGDLSISSGTVGFCGPSCLSTGEEHVGLCRLLGDHFVTAKHLHLASRRLGCSIESGFFPCLPLFSRLHKLELTGCVDRGTTVYAVPRILQQTPNLEVLTLFLTPAAPDVDKNPDVDERSDVDESLSNYRLDEYPLATIPRAHEVSCLRQRLREINLVHYQGTDDEAMLAKLLLRNALVLQDLSVVFPKRSQKLQTGLMDKIKHWVVSKSTKITFQ</sequence>
<dbReference type="Proteomes" id="UP000636709">
    <property type="component" value="Unassembled WGS sequence"/>
</dbReference>
<evidence type="ECO:0000313" key="3">
    <source>
        <dbReference type="Proteomes" id="UP000636709"/>
    </source>
</evidence>
<dbReference type="PANTHER" id="PTHR31900:SF30">
    <property type="entry name" value="SUPERFAMILY PROTEIN, PUTATIVE-RELATED"/>
    <property type="match status" value="1"/>
</dbReference>
<keyword evidence="3" id="KW-1185">Reference proteome</keyword>
<dbReference type="EMBL" id="JACEFO010001778">
    <property type="protein sequence ID" value="KAF8703407.1"/>
    <property type="molecule type" value="Genomic_DNA"/>
</dbReference>
<dbReference type="PANTHER" id="PTHR31900">
    <property type="entry name" value="F-BOX/RNI SUPERFAMILY PROTEIN-RELATED"/>
    <property type="match status" value="1"/>
</dbReference>
<reference evidence="2" key="1">
    <citation type="submission" date="2020-07" db="EMBL/GenBank/DDBJ databases">
        <title>Genome sequence and genetic diversity analysis of an under-domesticated orphan crop, white fonio (Digitaria exilis).</title>
        <authorList>
            <person name="Bennetzen J.L."/>
            <person name="Chen S."/>
            <person name="Ma X."/>
            <person name="Wang X."/>
            <person name="Yssel A.E.J."/>
            <person name="Chaluvadi S.R."/>
            <person name="Johnson M."/>
            <person name="Gangashetty P."/>
            <person name="Hamidou F."/>
            <person name="Sanogo M.D."/>
            <person name="Zwaenepoel A."/>
            <person name="Wallace J."/>
            <person name="Van De Peer Y."/>
            <person name="Van Deynze A."/>
        </authorList>
    </citation>
    <scope>NUCLEOTIDE SEQUENCE</scope>
    <source>
        <tissue evidence="2">Leaves</tissue>
    </source>
</reference>
<dbReference type="Pfam" id="PF24758">
    <property type="entry name" value="LRR_At5g56370"/>
    <property type="match status" value="1"/>
</dbReference>
<name>A0A835EP57_9POAL</name>
<feature type="domain" description="F-box/LRR-repeat protein 15/At3g58940/PEG3-like LRR" evidence="1">
    <location>
        <begin position="75"/>
        <end position="169"/>
    </location>
</feature>
<dbReference type="InterPro" id="IPR032675">
    <property type="entry name" value="LRR_dom_sf"/>
</dbReference>
<comment type="caution">
    <text evidence="2">The sequence shown here is derived from an EMBL/GenBank/DDBJ whole genome shotgun (WGS) entry which is preliminary data.</text>
</comment>
<proteinExistence type="predicted"/>
<evidence type="ECO:0000259" key="1">
    <source>
        <dbReference type="Pfam" id="PF24758"/>
    </source>
</evidence>
<dbReference type="OrthoDB" id="695856at2759"/>
<dbReference type="SUPFAM" id="SSF52047">
    <property type="entry name" value="RNI-like"/>
    <property type="match status" value="1"/>
</dbReference>
<organism evidence="2 3">
    <name type="scientific">Digitaria exilis</name>
    <dbReference type="NCBI Taxonomy" id="1010633"/>
    <lineage>
        <taxon>Eukaryota</taxon>
        <taxon>Viridiplantae</taxon>
        <taxon>Streptophyta</taxon>
        <taxon>Embryophyta</taxon>
        <taxon>Tracheophyta</taxon>
        <taxon>Spermatophyta</taxon>
        <taxon>Magnoliopsida</taxon>
        <taxon>Liliopsida</taxon>
        <taxon>Poales</taxon>
        <taxon>Poaceae</taxon>
        <taxon>PACMAD clade</taxon>
        <taxon>Panicoideae</taxon>
        <taxon>Panicodae</taxon>
        <taxon>Paniceae</taxon>
        <taxon>Anthephorinae</taxon>
        <taxon>Digitaria</taxon>
    </lineage>
</organism>
<protein>
    <recommendedName>
        <fullName evidence="1">F-box/LRR-repeat protein 15/At3g58940/PEG3-like LRR domain-containing protein</fullName>
    </recommendedName>
</protein>
<accession>A0A835EP57</accession>
<gene>
    <name evidence="2" type="ORF">HU200_032210</name>
</gene>